<organism evidence="1 2">
    <name type="scientific">Mythimna loreyi</name>
    <dbReference type="NCBI Taxonomy" id="667449"/>
    <lineage>
        <taxon>Eukaryota</taxon>
        <taxon>Metazoa</taxon>
        <taxon>Ecdysozoa</taxon>
        <taxon>Arthropoda</taxon>
        <taxon>Hexapoda</taxon>
        <taxon>Insecta</taxon>
        <taxon>Pterygota</taxon>
        <taxon>Neoptera</taxon>
        <taxon>Endopterygota</taxon>
        <taxon>Lepidoptera</taxon>
        <taxon>Glossata</taxon>
        <taxon>Ditrysia</taxon>
        <taxon>Noctuoidea</taxon>
        <taxon>Noctuidae</taxon>
        <taxon>Noctuinae</taxon>
        <taxon>Hadenini</taxon>
        <taxon>Mythimna</taxon>
    </lineage>
</organism>
<proteinExistence type="predicted"/>
<comment type="caution">
    <text evidence="1">The sequence shown here is derived from an EMBL/GenBank/DDBJ whole genome shotgun (WGS) entry which is preliminary data.</text>
</comment>
<dbReference type="Proteomes" id="UP001231649">
    <property type="component" value="Chromosome 19"/>
</dbReference>
<evidence type="ECO:0000313" key="1">
    <source>
        <dbReference type="EMBL" id="KAJ8720600.1"/>
    </source>
</evidence>
<dbReference type="EMBL" id="CM056795">
    <property type="protein sequence ID" value="KAJ8720600.1"/>
    <property type="molecule type" value="Genomic_DNA"/>
</dbReference>
<gene>
    <name evidence="1" type="ORF">PYW08_006065</name>
</gene>
<evidence type="ECO:0000313" key="2">
    <source>
        <dbReference type="Proteomes" id="UP001231649"/>
    </source>
</evidence>
<sequence length="115" mass="13508">MVPRVHRRIRHKKKNNTLKTLKKLTFDRHKIERSTILQSDSSGELEIRNKLITASNFRPICKRKVKSDTAPLVKNLLYVTSIKHGVEHEQQQPLQQLQQQKNITIELCSLFIIKD</sequence>
<reference evidence="1" key="1">
    <citation type="submission" date="2023-03" db="EMBL/GenBank/DDBJ databases">
        <title>Chromosome-level genomes of two armyworms, Mythimna separata and Mythimna loreyi, provide insights into the biosynthesis and reception of sex pheromones.</title>
        <authorList>
            <person name="Zhao H."/>
        </authorList>
    </citation>
    <scope>NUCLEOTIDE SEQUENCE</scope>
    <source>
        <strain evidence="1">BeijingLab</strain>
    </source>
</reference>
<keyword evidence="2" id="KW-1185">Reference proteome</keyword>
<name>A0ACC2QQK6_9NEOP</name>
<protein>
    <submittedName>
        <fullName evidence="1">Uncharacterized protein</fullName>
    </submittedName>
</protein>
<accession>A0ACC2QQK6</accession>